<dbReference type="KEGG" id="apln:112905315"/>
<feature type="compositionally biased region" description="Low complexity" evidence="1">
    <location>
        <begin position="470"/>
        <end position="482"/>
    </location>
</feature>
<proteinExistence type="predicted"/>
<accession>A0A7F5RBB5</accession>
<dbReference type="GeneID" id="112905315"/>
<organism evidence="2 3">
    <name type="scientific">Agrilus planipennis</name>
    <name type="common">Emerald ash borer</name>
    <name type="synonym">Agrilus marcopoli</name>
    <dbReference type="NCBI Taxonomy" id="224129"/>
    <lineage>
        <taxon>Eukaryota</taxon>
        <taxon>Metazoa</taxon>
        <taxon>Ecdysozoa</taxon>
        <taxon>Arthropoda</taxon>
        <taxon>Hexapoda</taxon>
        <taxon>Insecta</taxon>
        <taxon>Pterygota</taxon>
        <taxon>Neoptera</taxon>
        <taxon>Endopterygota</taxon>
        <taxon>Coleoptera</taxon>
        <taxon>Polyphaga</taxon>
        <taxon>Elateriformia</taxon>
        <taxon>Buprestoidea</taxon>
        <taxon>Buprestidae</taxon>
        <taxon>Agrilinae</taxon>
        <taxon>Agrilus</taxon>
    </lineage>
</organism>
<feature type="region of interest" description="Disordered" evidence="1">
    <location>
        <begin position="96"/>
        <end position="115"/>
    </location>
</feature>
<feature type="compositionally biased region" description="Polar residues" evidence="1">
    <location>
        <begin position="96"/>
        <end position="114"/>
    </location>
</feature>
<evidence type="ECO:0000313" key="2">
    <source>
        <dbReference type="Proteomes" id="UP000192223"/>
    </source>
</evidence>
<gene>
    <name evidence="3" type="primary">LOC112905315</name>
</gene>
<sequence length="549" mass="60602">MPDYDKFLSGEPSGRRRKYRVYARRFSDDLTKRWTTLLAVLPIDPEVIDDSESPVVSPLAGPGPGGHKPSFRSTKLARRARSFKDDFLEKLSQMRSPTNQGLRCSSPKSRTSKPNVIDTMSIKKGPIHELDQLEKQIQFALTHFRDVVSKNTLEMLPGNGTIVLDTVWAINLGVKSCTSESSSTVLSATRKMYQSVAQLIKLCDDVLIDGDQSAALDEKNVCDVLAQVENSVKNLIALVQEKMALQQSISYKSHGNASLDMPAQRNSLPDIPLTPRDRQILEQTSCVSGKVRGSHSSESVLRDSSPPPKPPIPDGIFFSISRTEVDDADTPPPLPPKKKVNRSYQPVDECFSSNNSLFNSSLERMSLRSKSPEDSSSPLSASIGSLDSNRSKEEREIKAIMDNTDSDTTMMDSDLSNITGLDDSFLKQNSSFFNQSNELHVNNFFANRLSNTDSGFVSVDSHRSSRYSKRSSQQSSVSSHWNSSSAFQAKSATILSTAEIKTESSKQTSYTQRTVNTVSVAGTKTTLTVENAADIPPAIPEKQWFDIRV</sequence>
<feature type="region of interest" description="Disordered" evidence="1">
    <location>
        <begin position="363"/>
        <end position="393"/>
    </location>
</feature>
<name>A0A7F5RBB5_AGRPL</name>
<feature type="region of interest" description="Disordered" evidence="1">
    <location>
        <begin position="457"/>
        <end position="482"/>
    </location>
</feature>
<keyword evidence="2" id="KW-1185">Reference proteome</keyword>
<evidence type="ECO:0000313" key="3">
    <source>
        <dbReference type="RefSeq" id="XP_025833252.1"/>
    </source>
</evidence>
<feature type="region of interest" description="Disordered" evidence="1">
    <location>
        <begin position="255"/>
        <end position="317"/>
    </location>
</feature>
<dbReference type="InParanoid" id="A0A7F5RBB5"/>
<dbReference type="Proteomes" id="UP000192223">
    <property type="component" value="Unplaced"/>
</dbReference>
<feature type="compositionally biased region" description="Low complexity" evidence="1">
    <location>
        <begin position="374"/>
        <end position="388"/>
    </location>
</feature>
<dbReference type="AlphaFoldDB" id="A0A7F5RBB5"/>
<evidence type="ECO:0000256" key="1">
    <source>
        <dbReference type="SAM" id="MobiDB-lite"/>
    </source>
</evidence>
<dbReference type="OrthoDB" id="25179at2759"/>
<reference evidence="3" key="1">
    <citation type="submission" date="2025-08" db="UniProtKB">
        <authorList>
            <consortium name="RefSeq"/>
        </authorList>
    </citation>
    <scope>IDENTIFICATION</scope>
    <source>
        <tissue evidence="3">Entire body</tissue>
    </source>
</reference>
<dbReference type="RefSeq" id="XP_025833252.1">
    <property type="nucleotide sequence ID" value="XM_025977467.1"/>
</dbReference>
<protein>
    <submittedName>
        <fullName evidence="3">Guanine nucleotide-releasing factor 2-like</fullName>
    </submittedName>
</protein>
<feature type="region of interest" description="Disordered" evidence="1">
    <location>
        <begin position="51"/>
        <end position="75"/>
    </location>
</feature>